<feature type="domain" description="RecA family profile 1" evidence="8">
    <location>
        <begin position="77"/>
        <end position="267"/>
    </location>
</feature>
<dbReference type="GO" id="GO:0007131">
    <property type="term" value="P:reciprocal meiotic recombination"/>
    <property type="evidence" value="ECO:0007669"/>
    <property type="project" value="TreeGrafter"/>
</dbReference>
<evidence type="ECO:0000256" key="6">
    <source>
        <dbReference type="ARBA" id="ARBA00023242"/>
    </source>
</evidence>
<organism evidence="9 10">
    <name type="scientific">Dreissena polymorpha</name>
    <name type="common">Zebra mussel</name>
    <name type="synonym">Mytilus polymorpha</name>
    <dbReference type="NCBI Taxonomy" id="45954"/>
    <lineage>
        <taxon>Eukaryota</taxon>
        <taxon>Metazoa</taxon>
        <taxon>Spiralia</taxon>
        <taxon>Lophotrochozoa</taxon>
        <taxon>Mollusca</taxon>
        <taxon>Bivalvia</taxon>
        <taxon>Autobranchia</taxon>
        <taxon>Heteroconchia</taxon>
        <taxon>Euheterodonta</taxon>
        <taxon>Imparidentia</taxon>
        <taxon>Neoheterodontei</taxon>
        <taxon>Myida</taxon>
        <taxon>Dreissenoidea</taxon>
        <taxon>Dreissenidae</taxon>
        <taxon>Dreissena</taxon>
    </lineage>
</organism>
<evidence type="ECO:0000313" key="10">
    <source>
        <dbReference type="Proteomes" id="UP000828390"/>
    </source>
</evidence>
<dbReference type="GO" id="GO:0005524">
    <property type="term" value="F:ATP binding"/>
    <property type="evidence" value="ECO:0007669"/>
    <property type="project" value="UniProtKB-KW"/>
</dbReference>
<keyword evidence="5" id="KW-0234">DNA repair</keyword>
<evidence type="ECO:0000256" key="3">
    <source>
        <dbReference type="ARBA" id="ARBA00022763"/>
    </source>
</evidence>
<dbReference type="Gene3D" id="3.40.50.300">
    <property type="entry name" value="P-loop containing nucleotide triphosphate hydrolases"/>
    <property type="match status" value="1"/>
</dbReference>
<dbReference type="InterPro" id="IPR003593">
    <property type="entry name" value="AAA+_ATPase"/>
</dbReference>
<gene>
    <name evidence="9" type="ORF">DPMN_001384</name>
</gene>
<sequence>MESRAIHTLALAPMVKTRLHIAGYKTIGDVWKATRSQLCKDTGLAIEEVESVWQVIENVGKNLVFHTGNDLLQKEDNRIAIMTFSERLDTALGGGVQGGTVTEICGLPGTGKTQLCMQLACDVQIPRCLGGQGAEALYIDTQGGLVMERLTEVVSATVAHCRQIAIQDEHPEMSLKLSSLSIETMLAGVHVHRCTSHLQLLAIIEQLQAFLKANRKVRLVIIDSVSFHFRHDFEDLSLRTRILTNSAQTLHKIARSFDIPVVVTNQMTTRVHQGPGQKGSSVVPCLGESWGHACGTRLLLQWNMGTRQAFLLKSPSLKSCVVPFLVTKDGIRDHVPSIDTVGLESAVDATVPNTLESPFKRQKLT</sequence>
<dbReference type="PIRSF" id="PIRSF005856">
    <property type="entry name" value="Rad51"/>
    <property type="match status" value="1"/>
</dbReference>
<reference evidence="9" key="1">
    <citation type="journal article" date="2019" name="bioRxiv">
        <title>The Genome of the Zebra Mussel, Dreissena polymorpha: A Resource for Invasive Species Research.</title>
        <authorList>
            <person name="McCartney M.A."/>
            <person name="Auch B."/>
            <person name="Kono T."/>
            <person name="Mallez S."/>
            <person name="Zhang Y."/>
            <person name="Obille A."/>
            <person name="Becker A."/>
            <person name="Abrahante J.E."/>
            <person name="Garbe J."/>
            <person name="Badalamenti J.P."/>
            <person name="Herman A."/>
            <person name="Mangelson H."/>
            <person name="Liachko I."/>
            <person name="Sullivan S."/>
            <person name="Sone E.D."/>
            <person name="Koren S."/>
            <person name="Silverstein K.A.T."/>
            <person name="Beckman K.B."/>
            <person name="Gohl D.M."/>
        </authorList>
    </citation>
    <scope>NUCLEOTIDE SEQUENCE</scope>
    <source>
        <strain evidence="9">Duluth1</strain>
        <tissue evidence="9">Whole animal</tissue>
    </source>
</reference>
<evidence type="ECO:0000259" key="8">
    <source>
        <dbReference type="PROSITE" id="PS50162"/>
    </source>
</evidence>
<comment type="caution">
    <text evidence="9">The sequence shown here is derived from an EMBL/GenBank/DDBJ whole genome shotgun (WGS) entry which is preliminary data.</text>
</comment>
<proteinExistence type="predicted"/>
<evidence type="ECO:0000256" key="5">
    <source>
        <dbReference type="ARBA" id="ARBA00023204"/>
    </source>
</evidence>
<accession>A0A9D4MLA8</accession>
<keyword evidence="6" id="KW-0539">Nucleus</keyword>
<dbReference type="EMBL" id="JAIWYP010000001">
    <property type="protein sequence ID" value="KAH3877511.1"/>
    <property type="molecule type" value="Genomic_DNA"/>
</dbReference>
<dbReference type="PANTHER" id="PTHR46239">
    <property type="entry name" value="DNA REPAIR PROTEIN RAD51 HOMOLOG 3 RAD51C"/>
    <property type="match status" value="1"/>
</dbReference>
<evidence type="ECO:0000256" key="4">
    <source>
        <dbReference type="ARBA" id="ARBA00022840"/>
    </source>
</evidence>
<keyword evidence="2" id="KW-0547">Nucleotide-binding</keyword>
<dbReference type="GO" id="GO:0000707">
    <property type="term" value="P:meiotic DNA recombinase assembly"/>
    <property type="evidence" value="ECO:0007669"/>
    <property type="project" value="TreeGrafter"/>
</dbReference>
<evidence type="ECO:0000256" key="1">
    <source>
        <dbReference type="ARBA" id="ARBA00004123"/>
    </source>
</evidence>
<dbReference type="GO" id="GO:0033063">
    <property type="term" value="C:Rad51B-Rad51C-Rad51D-XRCC2 complex"/>
    <property type="evidence" value="ECO:0007669"/>
    <property type="project" value="TreeGrafter"/>
</dbReference>
<dbReference type="GO" id="GO:0000400">
    <property type="term" value="F:four-way junction DNA binding"/>
    <property type="evidence" value="ECO:0007669"/>
    <property type="project" value="TreeGrafter"/>
</dbReference>
<dbReference type="GO" id="GO:0140664">
    <property type="term" value="F:ATP-dependent DNA damage sensor activity"/>
    <property type="evidence" value="ECO:0007669"/>
    <property type="project" value="InterPro"/>
</dbReference>
<reference evidence="9" key="2">
    <citation type="submission" date="2020-11" db="EMBL/GenBank/DDBJ databases">
        <authorList>
            <person name="McCartney M.A."/>
            <person name="Auch B."/>
            <person name="Kono T."/>
            <person name="Mallez S."/>
            <person name="Becker A."/>
            <person name="Gohl D.M."/>
            <person name="Silverstein K.A.T."/>
            <person name="Koren S."/>
            <person name="Bechman K.B."/>
            <person name="Herman A."/>
            <person name="Abrahante J.E."/>
            <person name="Garbe J."/>
        </authorList>
    </citation>
    <scope>NUCLEOTIDE SEQUENCE</scope>
    <source>
        <strain evidence="9">Duluth1</strain>
        <tissue evidence="9">Whole animal</tissue>
    </source>
</reference>
<dbReference type="GO" id="GO:0005657">
    <property type="term" value="C:replication fork"/>
    <property type="evidence" value="ECO:0007669"/>
    <property type="project" value="TreeGrafter"/>
</dbReference>
<dbReference type="InterPro" id="IPR052093">
    <property type="entry name" value="HR_Repair_Mediator"/>
</dbReference>
<dbReference type="Pfam" id="PF08423">
    <property type="entry name" value="Rad51"/>
    <property type="match status" value="2"/>
</dbReference>
<evidence type="ECO:0000256" key="2">
    <source>
        <dbReference type="ARBA" id="ARBA00022741"/>
    </source>
</evidence>
<dbReference type="SMART" id="SM00382">
    <property type="entry name" value="AAA"/>
    <property type="match status" value="1"/>
</dbReference>
<name>A0A9D4MLA8_DREPO</name>
<dbReference type="InterPro" id="IPR013632">
    <property type="entry name" value="Rad51_C"/>
</dbReference>
<dbReference type="SUPFAM" id="SSF52540">
    <property type="entry name" value="P-loop containing nucleoside triphosphate hydrolases"/>
    <property type="match status" value="1"/>
</dbReference>
<dbReference type="OrthoDB" id="5957327at2759"/>
<keyword evidence="3" id="KW-0227">DNA damage</keyword>
<protein>
    <recommendedName>
        <fullName evidence="7">DNA repair protein RAD51 homolog 3</fullName>
    </recommendedName>
</protein>
<dbReference type="PANTHER" id="PTHR46239:SF1">
    <property type="entry name" value="DNA REPAIR PROTEIN RAD51 HOMOLOG 3"/>
    <property type="match status" value="1"/>
</dbReference>
<dbReference type="AlphaFoldDB" id="A0A9D4MLA8"/>
<dbReference type="InterPro" id="IPR016467">
    <property type="entry name" value="DNA_recomb/repair_RecA-like"/>
</dbReference>
<dbReference type="GO" id="GO:0033065">
    <property type="term" value="C:Rad51C-XRCC3 complex"/>
    <property type="evidence" value="ECO:0007669"/>
    <property type="project" value="TreeGrafter"/>
</dbReference>
<evidence type="ECO:0000256" key="7">
    <source>
        <dbReference type="ARBA" id="ARBA00040674"/>
    </source>
</evidence>
<keyword evidence="4" id="KW-0067">ATP-binding</keyword>
<comment type="subcellular location">
    <subcellularLocation>
        <location evidence="1">Nucleus</location>
    </subcellularLocation>
</comment>
<keyword evidence="10" id="KW-1185">Reference proteome</keyword>
<dbReference type="InterPro" id="IPR027417">
    <property type="entry name" value="P-loop_NTPase"/>
</dbReference>
<dbReference type="CDD" id="cd19492">
    <property type="entry name" value="Rad51C"/>
    <property type="match status" value="1"/>
</dbReference>
<dbReference type="Proteomes" id="UP000828390">
    <property type="component" value="Unassembled WGS sequence"/>
</dbReference>
<dbReference type="InterPro" id="IPR020588">
    <property type="entry name" value="RecA_ATP-bd"/>
</dbReference>
<dbReference type="GO" id="GO:0008821">
    <property type="term" value="F:crossover junction DNA endonuclease activity"/>
    <property type="evidence" value="ECO:0007669"/>
    <property type="project" value="TreeGrafter"/>
</dbReference>
<evidence type="ECO:0000313" key="9">
    <source>
        <dbReference type="EMBL" id="KAH3877511.1"/>
    </source>
</evidence>
<dbReference type="PROSITE" id="PS50162">
    <property type="entry name" value="RECA_2"/>
    <property type="match status" value="1"/>
</dbReference>